<accession>A0A0J7B3W0</accession>
<dbReference type="EMBL" id="DS028095">
    <property type="protein sequence ID" value="KMP04512.1"/>
    <property type="molecule type" value="Genomic_DNA"/>
</dbReference>
<proteinExistence type="predicted"/>
<gene>
    <name evidence="1" type="ORF">CIRG_04193</name>
</gene>
<evidence type="ECO:0000313" key="2">
    <source>
        <dbReference type="Proteomes" id="UP000054565"/>
    </source>
</evidence>
<protein>
    <submittedName>
        <fullName evidence="1">Uncharacterized protein</fullName>
    </submittedName>
</protein>
<dbReference type="AlphaFoldDB" id="A0A0J7B3W0"/>
<dbReference type="Proteomes" id="UP000054565">
    <property type="component" value="Unassembled WGS sequence"/>
</dbReference>
<name>A0A0J7B3W0_COCIT</name>
<evidence type="ECO:0000313" key="1">
    <source>
        <dbReference type="EMBL" id="KMP04512.1"/>
    </source>
</evidence>
<organism evidence="1 2">
    <name type="scientific">Coccidioides immitis RMSCC 2394</name>
    <dbReference type="NCBI Taxonomy" id="404692"/>
    <lineage>
        <taxon>Eukaryota</taxon>
        <taxon>Fungi</taxon>
        <taxon>Dikarya</taxon>
        <taxon>Ascomycota</taxon>
        <taxon>Pezizomycotina</taxon>
        <taxon>Eurotiomycetes</taxon>
        <taxon>Eurotiomycetidae</taxon>
        <taxon>Onygenales</taxon>
        <taxon>Onygenaceae</taxon>
        <taxon>Coccidioides</taxon>
    </lineage>
</organism>
<sequence>MDNSGKVEMNLGSWRRELGRWTWRTMIFLHHECRFKELRAERKKVHVKKDAGYGVLPINDAPCGDGCGPVVHCEARCRTLANPAYPTLRTSHQRVKHRYQMRREKDPKYINTANCEQDTVVLTCFTTRFMTRSTNTIA</sequence>
<reference evidence="2" key="1">
    <citation type="journal article" date="2010" name="Genome Res.">
        <title>Population genomic sequencing of Coccidioides fungi reveals recent hybridization and transposon control.</title>
        <authorList>
            <person name="Neafsey D.E."/>
            <person name="Barker B.M."/>
            <person name="Sharpton T.J."/>
            <person name="Stajich J.E."/>
            <person name="Park D.J."/>
            <person name="Whiston E."/>
            <person name="Hung C.-Y."/>
            <person name="McMahan C."/>
            <person name="White J."/>
            <person name="Sykes S."/>
            <person name="Heiman D."/>
            <person name="Young S."/>
            <person name="Zeng Q."/>
            <person name="Abouelleil A."/>
            <person name="Aftuck L."/>
            <person name="Bessette D."/>
            <person name="Brown A."/>
            <person name="FitzGerald M."/>
            <person name="Lui A."/>
            <person name="Macdonald J.P."/>
            <person name="Priest M."/>
            <person name="Orbach M.J."/>
            <person name="Galgiani J.N."/>
            <person name="Kirkland T.N."/>
            <person name="Cole G.T."/>
            <person name="Birren B.W."/>
            <person name="Henn M.R."/>
            <person name="Taylor J.W."/>
            <person name="Rounsley S.D."/>
        </authorList>
    </citation>
    <scope>NUCLEOTIDE SEQUENCE [LARGE SCALE GENOMIC DNA]</scope>
    <source>
        <strain evidence="2">RMSCC 2394</strain>
    </source>
</reference>